<gene>
    <name evidence="2" type="ORF">LMG7974_00056</name>
</gene>
<evidence type="ECO:0008006" key="4">
    <source>
        <dbReference type="Google" id="ProtNLM"/>
    </source>
</evidence>
<keyword evidence="1" id="KW-0732">Signal</keyword>
<evidence type="ECO:0000313" key="2">
    <source>
        <dbReference type="EMBL" id="CAD7286732.1"/>
    </source>
</evidence>
<feature type="signal peptide" evidence="1">
    <location>
        <begin position="1"/>
        <end position="21"/>
    </location>
</feature>
<evidence type="ECO:0000313" key="3">
    <source>
        <dbReference type="Proteomes" id="UP000789803"/>
    </source>
</evidence>
<proteinExistence type="predicted"/>
<comment type="caution">
    <text evidence="2">The sequence shown here is derived from an EMBL/GenBank/DDBJ whole genome shotgun (WGS) entry which is preliminary data.</text>
</comment>
<accession>A0ABN7K7N1</accession>
<protein>
    <recommendedName>
        <fullName evidence="4">Transformation system protein</fullName>
    </recommendedName>
</protein>
<dbReference type="Proteomes" id="UP000789803">
    <property type="component" value="Unassembled WGS sequence"/>
</dbReference>
<dbReference type="RefSeq" id="WP_229931883.1">
    <property type="nucleotide sequence ID" value="NZ_CAJHOF010000001.1"/>
</dbReference>
<keyword evidence="3" id="KW-1185">Reference proteome</keyword>
<name>A0ABN7K7N1_9BACT</name>
<evidence type="ECO:0000256" key="1">
    <source>
        <dbReference type="SAM" id="SignalP"/>
    </source>
</evidence>
<organism evidence="2 3">
    <name type="scientific">Campylobacter majalis</name>
    <dbReference type="NCBI Taxonomy" id="2790656"/>
    <lineage>
        <taxon>Bacteria</taxon>
        <taxon>Pseudomonadati</taxon>
        <taxon>Campylobacterota</taxon>
        <taxon>Epsilonproteobacteria</taxon>
        <taxon>Campylobacterales</taxon>
        <taxon>Campylobacteraceae</taxon>
        <taxon>Campylobacter</taxon>
    </lineage>
</organism>
<dbReference type="EMBL" id="CAJHOF010000001">
    <property type="protein sequence ID" value="CAD7286732.1"/>
    <property type="molecule type" value="Genomic_DNA"/>
</dbReference>
<feature type="chain" id="PRO_5045666301" description="Transformation system protein" evidence="1">
    <location>
        <begin position="22"/>
        <end position="134"/>
    </location>
</feature>
<reference evidence="2 3" key="1">
    <citation type="submission" date="2020-11" db="EMBL/GenBank/DDBJ databases">
        <authorList>
            <person name="Peeters C."/>
        </authorList>
    </citation>
    <scope>NUCLEOTIDE SEQUENCE [LARGE SCALE GENOMIC DNA]</scope>
    <source>
        <strain evidence="2 3">LMG 7974</strain>
    </source>
</reference>
<sequence length="134" mass="15109">MGNKILIKIKILLLFVVYLCADTNSTDAIFDKISASRNGLSPMQLQNIKNPFLNTSNQQETIQIIKNENTQSHKLQAIISNKVKINNVWYGLNDEIDIGKIVKISFSNVIIHNEKTGKVQILNMARNIANVETK</sequence>